<dbReference type="Proteomes" id="UP000177011">
    <property type="component" value="Unassembled WGS sequence"/>
</dbReference>
<organism evidence="1 2">
    <name type="scientific">Candidatus Wolfebacteria bacterium RIFCSPLOWO2_01_FULL_47_17b</name>
    <dbReference type="NCBI Taxonomy" id="1802558"/>
    <lineage>
        <taxon>Bacteria</taxon>
        <taxon>Candidatus Wolfeibacteriota</taxon>
    </lineage>
</organism>
<name>A0A1F8DYN7_9BACT</name>
<reference evidence="1 2" key="1">
    <citation type="journal article" date="2016" name="Nat. Commun.">
        <title>Thousands of microbial genomes shed light on interconnected biogeochemical processes in an aquifer system.</title>
        <authorList>
            <person name="Anantharaman K."/>
            <person name="Brown C.T."/>
            <person name="Hug L.A."/>
            <person name="Sharon I."/>
            <person name="Castelle C.J."/>
            <person name="Probst A.J."/>
            <person name="Thomas B.C."/>
            <person name="Singh A."/>
            <person name="Wilkins M.J."/>
            <person name="Karaoz U."/>
            <person name="Brodie E.L."/>
            <person name="Williams K.H."/>
            <person name="Hubbard S.S."/>
            <person name="Banfield J.F."/>
        </authorList>
    </citation>
    <scope>NUCLEOTIDE SEQUENCE [LARGE SCALE GENOMIC DNA]</scope>
</reference>
<comment type="caution">
    <text evidence="1">The sequence shown here is derived from an EMBL/GenBank/DDBJ whole genome shotgun (WGS) entry which is preliminary data.</text>
</comment>
<evidence type="ECO:0008006" key="3">
    <source>
        <dbReference type="Google" id="ProtNLM"/>
    </source>
</evidence>
<gene>
    <name evidence="1" type="ORF">A2935_01525</name>
</gene>
<dbReference type="EMBL" id="MGIS01000008">
    <property type="protein sequence ID" value="OGM93684.1"/>
    <property type="molecule type" value="Genomic_DNA"/>
</dbReference>
<protein>
    <recommendedName>
        <fullName evidence="3">Lipid-A-disaccharide synthase</fullName>
    </recommendedName>
</protein>
<dbReference type="AlphaFoldDB" id="A0A1F8DYN7"/>
<sequence length="452" mass="52110">MKTIFMTCQLGQELRDFMVGTFYKIAQADKGVRLIVFAPPNTIDDMRKNFANEHCIVEPLIIERPKGRMARMFFGFMASYPMIPTETIYIRQRYAYLNGGSFSGFVVKRILWVLGHTSVARKIVRAIWYRFFCDDYKWSEYFDRYKPDVVFGTSGFRWWDFTILAHAKRRGIPTVLMLRSWDNLSTKAFLFVIPDMLLAQNPVMVTEAIDWHDVPKEKIRLVGSPPYDHYANSSWFLSREEVARRIGIDFRKRWIGYFSGPLFTGVLGCEDTGEHIKMIQDAIQGGRIQNAEVIASIHPDNKSVLEAYRVHCPVLNLVKGWKFDVEQTRLLASFIRECGVMTHFGSTVSLDAAILDTPSIIVGFNGYREKDFPWQKKLSVAFDHTLHMHYLLRTKGMIRVNTETEFIDAINTYLGNRVLHQDGRARLVNDLVGPVDGRVGERVFNAVLSMAK</sequence>
<proteinExistence type="predicted"/>
<evidence type="ECO:0000313" key="2">
    <source>
        <dbReference type="Proteomes" id="UP000177011"/>
    </source>
</evidence>
<dbReference type="SUPFAM" id="SSF53756">
    <property type="entry name" value="UDP-Glycosyltransferase/glycogen phosphorylase"/>
    <property type="match status" value="1"/>
</dbReference>
<evidence type="ECO:0000313" key="1">
    <source>
        <dbReference type="EMBL" id="OGM93684.1"/>
    </source>
</evidence>
<accession>A0A1F8DYN7</accession>